<protein>
    <submittedName>
        <fullName evidence="2">Uncharacterized protein</fullName>
    </submittedName>
</protein>
<sequence length="98" mass="11389">MSISLQQLRQISHIDKVIIHSLDCSLYQVSVEIQGNEEYVSDHQGHLLRSHNKLNLQEYFSDLPYDRMVLRQSSAYDEMVGQPQRQQSNEMEVSLGKP</sequence>
<dbReference type="AlphaFoldDB" id="A0A839IUP2"/>
<name>A0A839IUP2_9GAMM</name>
<evidence type="ECO:0000313" key="3">
    <source>
        <dbReference type="Proteomes" id="UP000565262"/>
    </source>
</evidence>
<dbReference type="Proteomes" id="UP000565262">
    <property type="component" value="Unassembled WGS sequence"/>
</dbReference>
<feature type="region of interest" description="Disordered" evidence="1">
    <location>
        <begin position="76"/>
        <end position="98"/>
    </location>
</feature>
<proteinExistence type="predicted"/>
<evidence type="ECO:0000313" key="2">
    <source>
        <dbReference type="EMBL" id="MBB1488390.1"/>
    </source>
</evidence>
<dbReference type="RefSeq" id="WP_182810158.1">
    <property type="nucleotide sequence ID" value="NZ_JACJFM010000027.1"/>
</dbReference>
<keyword evidence="3" id="KW-1185">Reference proteome</keyword>
<organism evidence="2 3">
    <name type="scientific">Oceanospirillum sediminis</name>
    <dbReference type="NCBI Taxonomy" id="2760088"/>
    <lineage>
        <taxon>Bacteria</taxon>
        <taxon>Pseudomonadati</taxon>
        <taxon>Pseudomonadota</taxon>
        <taxon>Gammaproteobacteria</taxon>
        <taxon>Oceanospirillales</taxon>
        <taxon>Oceanospirillaceae</taxon>
        <taxon>Oceanospirillum</taxon>
    </lineage>
</organism>
<dbReference type="Pfam" id="PF20090">
    <property type="entry name" value="DUF6482"/>
    <property type="match status" value="1"/>
</dbReference>
<gene>
    <name evidence="2" type="ORF">H4O21_17430</name>
</gene>
<dbReference type="EMBL" id="JACJFM010000027">
    <property type="protein sequence ID" value="MBB1488390.1"/>
    <property type="molecule type" value="Genomic_DNA"/>
</dbReference>
<comment type="caution">
    <text evidence="2">The sequence shown here is derived from an EMBL/GenBank/DDBJ whole genome shotgun (WGS) entry which is preliminary data.</text>
</comment>
<evidence type="ECO:0000256" key="1">
    <source>
        <dbReference type="SAM" id="MobiDB-lite"/>
    </source>
</evidence>
<reference evidence="2 3" key="1">
    <citation type="submission" date="2020-08" db="EMBL/GenBank/DDBJ databases">
        <title>Oceanospirillum sp. nov. isolated from marine sediment.</title>
        <authorList>
            <person name="Ji X."/>
        </authorList>
    </citation>
    <scope>NUCLEOTIDE SEQUENCE [LARGE SCALE GENOMIC DNA]</scope>
    <source>
        <strain evidence="2 3">D5</strain>
    </source>
</reference>
<accession>A0A839IUP2</accession>
<dbReference type="InterPro" id="IPR045508">
    <property type="entry name" value="DUF6482"/>
</dbReference>